<dbReference type="STRING" id="112901.SAMN04488500_11855"/>
<evidence type="ECO:0000256" key="1">
    <source>
        <dbReference type="ARBA" id="ARBA00007189"/>
    </source>
</evidence>
<comment type="similarity">
    <text evidence="1">Belongs to the UPF0751 family.</text>
</comment>
<gene>
    <name evidence="2" type="ORF">SAMN04488500_11855</name>
</gene>
<dbReference type="InterPro" id="IPR016772">
    <property type="entry name" value="UCP020408"/>
</dbReference>
<dbReference type="Proteomes" id="UP000192738">
    <property type="component" value="Unassembled WGS sequence"/>
</dbReference>
<dbReference type="EMBL" id="FWXI01000018">
    <property type="protein sequence ID" value="SMD00921.1"/>
    <property type="molecule type" value="Genomic_DNA"/>
</dbReference>
<evidence type="ECO:0000313" key="3">
    <source>
        <dbReference type="Proteomes" id="UP000192738"/>
    </source>
</evidence>
<reference evidence="2 3" key="1">
    <citation type="submission" date="2017-04" db="EMBL/GenBank/DDBJ databases">
        <authorList>
            <person name="Afonso C.L."/>
            <person name="Miller P.J."/>
            <person name="Scott M.A."/>
            <person name="Spackman E."/>
            <person name="Goraichik I."/>
            <person name="Dimitrov K.M."/>
            <person name="Suarez D.L."/>
            <person name="Swayne D.E."/>
        </authorList>
    </citation>
    <scope>NUCLEOTIDE SEQUENCE [LARGE SCALE GENOMIC DNA]</scope>
    <source>
        <strain evidence="2 3">DSM 5090</strain>
    </source>
</reference>
<proteinExistence type="inferred from homology"/>
<dbReference type="AlphaFoldDB" id="A0A1W2DTZ7"/>
<dbReference type="RefSeq" id="WP_084577324.1">
    <property type="nucleotide sequence ID" value="NZ_CP155572.1"/>
</dbReference>
<sequence>MSVFIVGADVLGNIPSNLTKAGVKSLQHFKGRKRVTEDIQIPPNTDLVLVITDYISHNIAEIIRRKAKEACLPVVFSKRSWSHLQEKIQPYISK</sequence>
<keyword evidence="3" id="KW-1185">Reference proteome</keyword>
<protein>
    <recommendedName>
        <fullName evidence="4">Dihydroorotate dehydrogenase</fullName>
    </recommendedName>
</protein>
<dbReference type="Pfam" id="PF10087">
    <property type="entry name" value="DUF2325"/>
    <property type="match status" value="1"/>
</dbReference>
<dbReference type="OrthoDB" id="5324142at2"/>
<organism evidence="2 3">
    <name type="scientific">Sporomusa malonica</name>
    <dbReference type="NCBI Taxonomy" id="112901"/>
    <lineage>
        <taxon>Bacteria</taxon>
        <taxon>Bacillati</taxon>
        <taxon>Bacillota</taxon>
        <taxon>Negativicutes</taxon>
        <taxon>Selenomonadales</taxon>
        <taxon>Sporomusaceae</taxon>
        <taxon>Sporomusa</taxon>
    </lineage>
</organism>
<name>A0A1W2DTZ7_9FIRM</name>
<evidence type="ECO:0008006" key="4">
    <source>
        <dbReference type="Google" id="ProtNLM"/>
    </source>
</evidence>
<accession>A0A1W2DTZ7</accession>
<evidence type="ECO:0000313" key="2">
    <source>
        <dbReference type="EMBL" id="SMD00921.1"/>
    </source>
</evidence>